<dbReference type="AlphaFoldDB" id="A0A7W5B2I5"/>
<dbReference type="RefSeq" id="WP_183603318.1">
    <property type="nucleotide sequence ID" value="NZ_JACHXK010000017.1"/>
</dbReference>
<reference evidence="2 3" key="1">
    <citation type="submission" date="2020-08" db="EMBL/GenBank/DDBJ databases">
        <title>Genomic Encyclopedia of Type Strains, Phase III (KMG-III): the genomes of soil and plant-associated and newly described type strains.</title>
        <authorList>
            <person name="Whitman W."/>
        </authorList>
    </citation>
    <scope>NUCLEOTIDE SEQUENCE [LARGE SCALE GENOMIC DNA]</scope>
    <source>
        <strain evidence="2 3">CECT 5862</strain>
    </source>
</reference>
<sequence>MERNKRLFEKSLKDYTILFLIIMLLIAVILVFVRNIFGSYTFEDFVNDFFNSLMGAIIPLIIFNILFEYLMRTHQSKVVQESIAETLLMKEEVLTQFSEDNRKEFLKNTAQSLVGKDEGEMLYSTLFVPYLSKSRNFRRNFKYYIFYTPEDKMRDLDQGARDLFPASDYVWVIEDLSYEKNVIRLEDELLVGFSYNEQQLESYFKNSRIVFRENLFLHEAQIQQMRAMEEAKLTEFVERSMQFAMEVNGVKLKVKGVIHENGGFVLRLDAQEAKFAEDGSYNRLKVNFRMPQMKAKKQFILVISEPTYGVDILFSNQLEQMNVSAVPFFDQDEIVESLPNDLTKIQLSSWVLPTSGVVFVWEEKQAALRAVDNVEEEASRAS</sequence>
<evidence type="ECO:0000256" key="1">
    <source>
        <dbReference type="SAM" id="Phobius"/>
    </source>
</evidence>
<organism evidence="2 3">
    <name type="scientific">Paenibacillus phyllosphaerae</name>
    <dbReference type="NCBI Taxonomy" id="274593"/>
    <lineage>
        <taxon>Bacteria</taxon>
        <taxon>Bacillati</taxon>
        <taxon>Bacillota</taxon>
        <taxon>Bacilli</taxon>
        <taxon>Bacillales</taxon>
        <taxon>Paenibacillaceae</taxon>
        <taxon>Paenibacillus</taxon>
    </lineage>
</organism>
<keyword evidence="1" id="KW-0812">Transmembrane</keyword>
<dbReference type="Proteomes" id="UP000570361">
    <property type="component" value="Unassembled WGS sequence"/>
</dbReference>
<protein>
    <submittedName>
        <fullName evidence="2">Uncharacterized protein</fullName>
    </submittedName>
</protein>
<proteinExistence type="predicted"/>
<feature type="transmembrane region" description="Helical" evidence="1">
    <location>
        <begin position="12"/>
        <end position="37"/>
    </location>
</feature>
<keyword evidence="1" id="KW-0472">Membrane</keyword>
<comment type="caution">
    <text evidence="2">The sequence shown here is derived from an EMBL/GenBank/DDBJ whole genome shotgun (WGS) entry which is preliminary data.</text>
</comment>
<evidence type="ECO:0000313" key="2">
    <source>
        <dbReference type="EMBL" id="MBB3113223.1"/>
    </source>
</evidence>
<evidence type="ECO:0000313" key="3">
    <source>
        <dbReference type="Proteomes" id="UP000570361"/>
    </source>
</evidence>
<gene>
    <name evidence="2" type="ORF">FHS18_005326</name>
</gene>
<accession>A0A7W5B2I5</accession>
<feature type="transmembrane region" description="Helical" evidence="1">
    <location>
        <begin position="49"/>
        <end position="67"/>
    </location>
</feature>
<keyword evidence="1" id="KW-1133">Transmembrane helix</keyword>
<name>A0A7W5B2I5_9BACL</name>
<keyword evidence="3" id="KW-1185">Reference proteome</keyword>
<dbReference type="EMBL" id="JACHXK010000017">
    <property type="protein sequence ID" value="MBB3113223.1"/>
    <property type="molecule type" value="Genomic_DNA"/>
</dbReference>